<gene>
    <name evidence="2" type="ORF">METZ01_LOCUS162352</name>
</gene>
<dbReference type="AlphaFoldDB" id="A0A382B6W5"/>
<organism evidence="2">
    <name type="scientific">marine metagenome</name>
    <dbReference type="NCBI Taxonomy" id="408172"/>
    <lineage>
        <taxon>unclassified sequences</taxon>
        <taxon>metagenomes</taxon>
        <taxon>ecological metagenomes</taxon>
    </lineage>
</organism>
<dbReference type="PRINTS" id="PR01438">
    <property type="entry name" value="UNVRSLSTRESS"/>
</dbReference>
<sequence>VYTKIMVPVDGSNLAESALALAFAFGRKTGASLHFVMVIERLSSMFGLGRVEYRGDWGHEYLGNLVDAAASEGSKKSTYSLNTGNIVDELEKEQDSSGADLVVMATHG</sequence>
<dbReference type="CDD" id="cd00293">
    <property type="entry name" value="USP-like"/>
    <property type="match status" value="1"/>
</dbReference>
<dbReference type="InterPro" id="IPR006015">
    <property type="entry name" value="Universal_stress_UspA"/>
</dbReference>
<dbReference type="EMBL" id="UINC01028468">
    <property type="protein sequence ID" value="SVB09498.1"/>
    <property type="molecule type" value="Genomic_DNA"/>
</dbReference>
<dbReference type="SUPFAM" id="SSF52402">
    <property type="entry name" value="Adenine nucleotide alpha hydrolases-like"/>
    <property type="match status" value="1"/>
</dbReference>
<dbReference type="InterPro" id="IPR006016">
    <property type="entry name" value="UspA"/>
</dbReference>
<dbReference type="Gene3D" id="3.40.50.620">
    <property type="entry name" value="HUPs"/>
    <property type="match status" value="1"/>
</dbReference>
<feature type="domain" description="UspA" evidence="1">
    <location>
        <begin position="2"/>
        <end position="108"/>
    </location>
</feature>
<proteinExistence type="predicted"/>
<evidence type="ECO:0000313" key="2">
    <source>
        <dbReference type="EMBL" id="SVB09498.1"/>
    </source>
</evidence>
<feature type="non-terminal residue" evidence="2">
    <location>
        <position position="108"/>
    </location>
</feature>
<protein>
    <recommendedName>
        <fullName evidence="1">UspA domain-containing protein</fullName>
    </recommendedName>
</protein>
<accession>A0A382B6W5</accession>
<dbReference type="Pfam" id="PF00582">
    <property type="entry name" value="Usp"/>
    <property type="match status" value="1"/>
</dbReference>
<feature type="non-terminal residue" evidence="2">
    <location>
        <position position="1"/>
    </location>
</feature>
<evidence type="ECO:0000259" key="1">
    <source>
        <dbReference type="Pfam" id="PF00582"/>
    </source>
</evidence>
<reference evidence="2" key="1">
    <citation type="submission" date="2018-05" db="EMBL/GenBank/DDBJ databases">
        <authorList>
            <person name="Lanie J.A."/>
            <person name="Ng W.-L."/>
            <person name="Kazmierczak K.M."/>
            <person name="Andrzejewski T.M."/>
            <person name="Davidsen T.M."/>
            <person name="Wayne K.J."/>
            <person name="Tettelin H."/>
            <person name="Glass J.I."/>
            <person name="Rusch D."/>
            <person name="Podicherti R."/>
            <person name="Tsui H.-C.T."/>
            <person name="Winkler M.E."/>
        </authorList>
    </citation>
    <scope>NUCLEOTIDE SEQUENCE</scope>
</reference>
<name>A0A382B6W5_9ZZZZ</name>
<dbReference type="InterPro" id="IPR014729">
    <property type="entry name" value="Rossmann-like_a/b/a_fold"/>
</dbReference>